<evidence type="ECO:0000256" key="3">
    <source>
        <dbReference type="ARBA" id="ARBA00023295"/>
    </source>
</evidence>
<dbReference type="SMART" id="SM00642">
    <property type="entry name" value="Aamy"/>
    <property type="match status" value="1"/>
</dbReference>
<dbReference type="GO" id="GO:0004556">
    <property type="term" value="F:alpha-amylase activity"/>
    <property type="evidence" value="ECO:0007669"/>
    <property type="project" value="TreeGrafter"/>
</dbReference>
<dbReference type="PANTHER" id="PTHR10357">
    <property type="entry name" value="ALPHA-AMYLASE FAMILY MEMBER"/>
    <property type="match status" value="1"/>
</dbReference>
<dbReference type="Gene3D" id="2.60.40.1180">
    <property type="entry name" value="Golgi alpha-mannosidase II"/>
    <property type="match status" value="1"/>
</dbReference>
<dbReference type="InterPro" id="IPR013780">
    <property type="entry name" value="Glyco_hydro_b"/>
</dbReference>
<dbReference type="CAZy" id="GH13">
    <property type="family name" value="Glycoside Hydrolase Family 13"/>
</dbReference>
<evidence type="ECO:0000313" key="5">
    <source>
        <dbReference type="EMBL" id="ABM04120.1"/>
    </source>
</evidence>
<evidence type="ECO:0000313" key="6">
    <source>
        <dbReference type="Proteomes" id="UP000000639"/>
    </source>
</evidence>
<dbReference type="InterPro" id="IPR045857">
    <property type="entry name" value="O16G_dom_2"/>
</dbReference>
<dbReference type="eggNOG" id="COG0366">
    <property type="taxonomic scope" value="Bacteria"/>
</dbReference>
<proteinExistence type="inferred from homology"/>
<dbReference type="AlphaFoldDB" id="A1SXA5"/>
<dbReference type="InterPro" id="IPR017853">
    <property type="entry name" value="GH"/>
</dbReference>
<sequence>MTIVMTMDAKKNETGTVPESDKKWWHNAVVYQIYPHSFMDANHDGIGDLAGIISKLDYLKQLGINVIWLSPVFKSPMDDNGYDISDYQDIASEFGTLEEMNKLIAEAAKRDIRIIMDLVINHSSDEHPWFIESRKSKDNFYRDYYIWREPKADGSAPNDFKSYFGGSAWEFDGTTGQYYFHQFSKKQPDLNWDNPKVQEEVHKMINWWLDRGIGGFRMDVIDLIGKDVDKQIMTNGPRLHPLLQEMNKATFGGRDLLTVGEAWSATPETAKLYSDPARDELSMVFQFEHITITFDPEQGKWKPRPFDLLEFKQVISKWQTELADCGWNSLFWNNHDLPRAVSKYGDPGCYRVQSAKMLATALHFLKGIPYIYQGEEIGMTNVHFDAIEDYQDIETLNLYQERIAAGVSHEDMMQGIHENGRDNARTPMQWDSSLNSGFSDGNPWLKLNPNYTEINVESALDDPDSIFYHYQKLVQLRKTHEVMVYGDYQPLFVEHKKVFSYQRQLGNEKVIVINNFTNEPLELTLPKPLQGLKGQCLISNYAPRKQLSESLALAPYESFALLIKPC</sequence>
<dbReference type="Proteomes" id="UP000000639">
    <property type="component" value="Chromosome"/>
</dbReference>
<dbReference type="CDD" id="cd11333">
    <property type="entry name" value="AmyAc_SI_OligoGlu_DGase"/>
    <property type="match status" value="1"/>
</dbReference>
<evidence type="ECO:0000256" key="1">
    <source>
        <dbReference type="ARBA" id="ARBA00008061"/>
    </source>
</evidence>
<dbReference type="PANTHER" id="PTHR10357:SF179">
    <property type="entry name" value="NEUTRAL AND BASIC AMINO ACID TRANSPORT PROTEIN RBAT"/>
    <property type="match status" value="1"/>
</dbReference>
<dbReference type="Gene3D" id="3.90.400.10">
    <property type="entry name" value="Oligo-1,6-glucosidase, Domain 2"/>
    <property type="match status" value="1"/>
</dbReference>
<keyword evidence="6" id="KW-1185">Reference proteome</keyword>
<dbReference type="HOGENOM" id="CLU_006462_1_2_6"/>
<dbReference type="Gene3D" id="3.20.20.80">
    <property type="entry name" value="Glycosidases"/>
    <property type="match status" value="1"/>
</dbReference>
<reference evidence="5 6" key="1">
    <citation type="submission" date="2007-01" db="EMBL/GenBank/DDBJ databases">
        <title>Complete sequence of Psychromonas ingrahamii 37.</title>
        <authorList>
            <consortium name="US DOE Joint Genome Institute"/>
            <person name="Copeland A."/>
            <person name="Lucas S."/>
            <person name="Lapidus A."/>
            <person name="Barry K."/>
            <person name="Detter J.C."/>
            <person name="Glavina del Rio T."/>
            <person name="Hammon N."/>
            <person name="Israni S."/>
            <person name="Dalin E."/>
            <person name="Tice H."/>
            <person name="Pitluck S."/>
            <person name="Thompson L.S."/>
            <person name="Brettin T."/>
            <person name="Bruce D."/>
            <person name="Han C."/>
            <person name="Tapia R."/>
            <person name="Schmutz J."/>
            <person name="Larimer F."/>
            <person name="Land M."/>
            <person name="Hauser L."/>
            <person name="Kyrpides N."/>
            <person name="Ivanova N."/>
            <person name="Staley J."/>
            <person name="Richardson P."/>
        </authorList>
    </citation>
    <scope>NUCLEOTIDE SEQUENCE [LARGE SCALE GENOMIC DNA]</scope>
    <source>
        <strain evidence="5 6">37</strain>
    </source>
</reference>
<dbReference type="GO" id="GO:0009313">
    <property type="term" value="P:oligosaccharide catabolic process"/>
    <property type="evidence" value="ECO:0007669"/>
    <property type="project" value="TreeGrafter"/>
</dbReference>
<dbReference type="STRING" id="357804.Ping_2383"/>
<dbReference type="InterPro" id="IPR056300">
    <property type="entry name" value="SusG-like_C"/>
</dbReference>
<dbReference type="FunFam" id="2.60.40.1180:FF:000007">
    <property type="entry name" value="Sucrose isomerase"/>
    <property type="match status" value="1"/>
</dbReference>
<evidence type="ECO:0000259" key="4">
    <source>
        <dbReference type="SMART" id="SM00642"/>
    </source>
</evidence>
<accession>A1SXA5</accession>
<keyword evidence="3" id="KW-0326">Glycosidase</keyword>
<dbReference type="EMBL" id="CP000510">
    <property type="protein sequence ID" value="ABM04120.1"/>
    <property type="molecule type" value="Genomic_DNA"/>
</dbReference>
<dbReference type="InterPro" id="IPR006047">
    <property type="entry name" value="GH13_cat_dom"/>
</dbReference>
<name>A1SXA5_PSYIN</name>
<dbReference type="SUPFAM" id="SSF51445">
    <property type="entry name" value="(Trans)glycosidases"/>
    <property type="match status" value="1"/>
</dbReference>
<dbReference type="Pfam" id="PF23915">
    <property type="entry name" value="SusG_C"/>
    <property type="match status" value="1"/>
</dbReference>
<dbReference type="SUPFAM" id="SSF51011">
    <property type="entry name" value="Glycosyl hydrolase domain"/>
    <property type="match status" value="1"/>
</dbReference>
<dbReference type="KEGG" id="pin:Ping_2383"/>
<keyword evidence="2" id="KW-0378">Hydrolase</keyword>
<evidence type="ECO:0000256" key="2">
    <source>
        <dbReference type="ARBA" id="ARBA00022801"/>
    </source>
</evidence>
<dbReference type="NCBIfam" id="NF008183">
    <property type="entry name" value="PRK10933.1"/>
    <property type="match status" value="1"/>
</dbReference>
<dbReference type="RefSeq" id="WP_011770680.1">
    <property type="nucleotide sequence ID" value="NC_008709.1"/>
</dbReference>
<dbReference type="Pfam" id="PF00128">
    <property type="entry name" value="Alpha-amylase"/>
    <property type="match status" value="1"/>
</dbReference>
<feature type="domain" description="Glycosyl hydrolase family 13 catalytic" evidence="4">
    <location>
        <begin position="32"/>
        <end position="425"/>
    </location>
</feature>
<gene>
    <name evidence="5" type="ordered locus">Ping_2383</name>
</gene>
<protein>
    <submittedName>
        <fullName evidence="5">Dextran glucosidase</fullName>
    </submittedName>
</protein>
<dbReference type="FunFam" id="3.20.20.80:FF:000064">
    <property type="entry name" value="Oligo-1,6-glucosidase"/>
    <property type="match status" value="2"/>
</dbReference>
<comment type="similarity">
    <text evidence="1">Belongs to the glycosyl hydrolase 13 family.</text>
</comment>
<organism evidence="5 6">
    <name type="scientific">Psychromonas ingrahamii (strain DSM 17664 / CCUG 51855 / 37)</name>
    <dbReference type="NCBI Taxonomy" id="357804"/>
    <lineage>
        <taxon>Bacteria</taxon>
        <taxon>Pseudomonadati</taxon>
        <taxon>Pseudomonadota</taxon>
        <taxon>Gammaproteobacteria</taxon>
        <taxon>Alteromonadales</taxon>
        <taxon>Psychromonadaceae</taxon>
        <taxon>Psychromonas</taxon>
    </lineage>
</organism>
<dbReference type="FunFam" id="3.90.400.10:FF:000002">
    <property type="entry name" value="Sucrose isomerase"/>
    <property type="match status" value="1"/>
</dbReference>